<name>D6TEN0_KTERA</name>
<sequence>MRMRGKCCPEAWACWLLGKLSVPERVGSKVLLIPTKSLVLRQVSKETVGEQQEPPRIHAGEVSVSPIDALFSVPQRE</sequence>
<protein>
    <submittedName>
        <fullName evidence="1">Uncharacterized protein</fullName>
    </submittedName>
</protein>
<proteinExistence type="predicted"/>
<accession>D6TEN0</accession>
<reference evidence="1 2" key="1">
    <citation type="journal article" date="2011" name="Stand. Genomic Sci.">
        <title>Non-contiguous finished genome sequence and contextual data of the filamentous soil bacterium Ktedonobacter racemifer type strain (SOSP1-21).</title>
        <authorList>
            <person name="Chang Y.J."/>
            <person name="Land M."/>
            <person name="Hauser L."/>
            <person name="Chertkov O."/>
            <person name="Del Rio T.G."/>
            <person name="Nolan M."/>
            <person name="Copeland A."/>
            <person name="Tice H."/>
            <person name="Cheng J.F."/>
            <person name="Lucas S."/>
            <person name="Han C."/>
            <person name="Goodwin L."/>
            <person name="Pitluck S."/>
            <person name="Ivanova N."/>
            <person name="Ovchinikova G."/>
            <person name="Pati A."/>
            <person name="Chen A."/>
            <person name="Palaniappan K."/>
            <person name="Mavromatis K."/>
            <person name="Liolios K."/>
            <person name="Brettin T."/>
            <person name="Fiebig A."/>
            <person name="Rohde M."/>
            <person name="Abt B."/>
            <person name="Goker M."/>
            <person name="Detter J.C."/>
            <person name="Woyke T."/>
            <person name="Bristow J."/>
            <person name="Eisen J.A."/>
            <person name="Markowitz V."/>
            <person name="Hugenholtz P."/>
            <person name="Kyrpides N.C."/>
            <person name="Klenk H.P."/>
            <person name="Lapidus A."/>
        </authorList>
    </citation>
    <scope>NUCLEOTIDE SEQUENCE [LARGE SCALE GENOMIC DNA]</scope>
    <source>
        <strain evidence="2">DSM 44963</strain>
    </source>
</reference>
<dbReference type="InParanoid" id="D6TEN0"/>
<evidence type="ECO:0000313" key="2">
    <source>
        <dbReference type="Proteomes" id="UP000004508"/>
    </source>
</evidence>
<dbReference type="Proteomes" id="UP000004508">
    <property type="component" value="Unassembled WGS sequence"/>
</dbReference>
<keyword evidence="2" id="KW-1185">Reference proteome</keyword>
<organism evidence="1 2">
    <name type="scientific">Ktedonobacter racemifer DSM 44963</name>
    <dbReference type="NCBI Taxonomy" id="485913"/>
    <lineage>
        <taxon>Bacteria</taxon>
        <taxon>Bacillati</taxon>
        <taxon>Chloroflexota</taxon>
        <taxon>Ktedonobacteria</taxon>
        <taxon>Ktedonobacterales</taxon>
        <taxon>Ktedonobacteraceae</taxon>
        <taxon>Ktedonobacter</taxon>
    </lineage>
</organism>
<dbReference type="AlphaFoldDB" id="D6TEN0"/>
<dbReference type="EMBL" id="ADVG01000001">
    <property type="protein sequence ID" value="EFH88479.1"/>
    <property type="molecule type" value="Genomic_DNA"/>
</dbReference>
<gene>
    <name evidence="1" type="ORF">Krac_9953</name>
</gene>
<comment type="caution">
    <text evidence="1">The sequence shown here is derived from an EMBL/GenBank/DDBJ whole genome shotgun (WGS) entry which is preliminary data.</text>
</comment>
<evidence type="ECO:0000313" key="1">
    <source>
        <dbReference type="EMBL" id="EFH88479.1"/>
    </source>
</evidence>